<comment type="caution">
    <text evidence="2">The sequence shown here is derived from an EMBL/GenBank/DDBJ whole genome shotgun (WGS) entry which is preliminary data.</text>
</comment>
<name>A0A1J9NXL4_9EURO</name>
<evidence type="ECO:0000256" key="1">
    <source>
        <dbReference type="SAM" id="MobiDB-lite"/>
    </source>
</evidence>
<feature type="compositionally biased region" description="Basic and acidic residues" evidence="1">
    <location>
        <begin position="83"/>
        <end position="95"/>
    </location>
</feature>
<feature type="non-terminal residue" evidence="2">
    <location>
        <position position="318"/>
    </location>
</feature>
<reference evidence="2 3" key="1">
    <citation type="submission" date="2015-08" db="EMBL/GenBank/DDBJ databases">
        <title>Emmonsia species relationships and genome sequence.</title>
        <authorList>
            <person name="Cuomo C.A."/>
            <person name="Schwartz I.S."/>
            <person name="Kenyon C."/>
            <person name="De Hoog G.S."/>
            <person name="Govender N.P."/>
            <person name="Botha A."/>
            <person name="Moreno L."/>
            <person name="De Vries M."/>
            <person name="Munoz J.F."/>
            <person name="Stielow J.B."/>
        </authorList>
    </citation>
    <scope>NUCLEOTIDE SEQUENCE [LARGE SCALE GENOMIC DNA]</scope>
    <source>
        <strain evidence="2 3">EI222</strain>
    </source>
</reference>
<evidence type="ECO:0000313" key="3">
    <source>
        <dbReference type="Proteomes" id="UP000242791"/>
    </source>
</evidence>
<sequence length="318" mass="35890">REQSTAYLTRNIRNDSPAKSFDLKPRSSFTGTSATTEQSDYDSPHTGITPPSTRITTIYSRRIPELDNDDPLPTNESASQRHGTHDPVPKRRREDSLLLSRKKMAHISDDVSMTGDSQAFMPHSNNTVPNQQRDLANELARLQEQLAQLRRERIQASPVFPMMTTTAEGSRKPRPTLPDCSEYDHSDSSHFPFWKLTMQGKLAADSKAIGGDQEKAWYVLMRLKGKAGDLIFPWVEMKRSLGAGFTADELLEQMEVQFGDPARAVKALNDLNELKQGRRRLDTFLPKFTQLLITSGCYGLPDHIKKGYLRSALNLEIM</sequence>
<evidence type="ECO:0000313" key="2">
    <source>
        <dbReference type="EMBL" id="OJD09377.1"/>
    </source>
</evidence>
<dbReference type="OrthoDB" id="4526134at2759"/>
<feature type="compositionally biased region" description="Polar residues" evidence="1">
    <location>
        <begin position="49"/>
        <end position="59"/>
    </location>
</feature>
<gene>
    <name evidence="2" type="ORF">ACJ73_10366</name>
</gene>
<dbReference type="STRING" id="1658174.A0A1J9NXL4"/>
<accession>A0A1J9NXL4</accession>
<evidence type="ECO:0008006" key="4">
    <source>
        <dbReference type="Google" id="ProtNLM"/>
    </source>
</evidence>
<keyword evidence="3" id="KW-1185">Reference proteome</keyword>
<dbReference type="EMBL" id="LGTZ01003822">
    <property type="protein sequence ID" value="OJD09377.1"/>
    <property type="molecule type" value="Genomic_DNA"/>
</dbReference>
<dbReference type="VEuPathDB" id="FungiDB:ACJ73_10366"/>
<protein>
    <recommendedName>
        <fullName evidence="4">Retrotransposon gag domain-containing protein</fullName>
    </recommendedName>
</protein>
<feature type="compositionally biased region" description="Polar residues" evidence="1">
    <location>
        <begin position="27"/>
        <end position="38"/>
    </location>
</feature>
<organism evidence="2 3">
    <name type="scientific">Blastomyces percursus</name>
    <dbReference type="NCBI Taxonomy" id="1658174"/>
    <lineage>
        <taxon>Eukaryota</taxon>
        <taxon>Fungi</taxon>
        <taxon>Dikarya</taxon>
        <taxon>Ascomycota</taxon>
        <taxon>Pezizomycotina</taxon>
        <taxon>Eurotiomycetes</taxon>
        <taxon>Eurotiomycetidae</taxon>
        <taxon>Onygenales</taxon>
        <taxon>Ajellomycetaceae</taxon>
        <taxon>Blastomyces</taxon>
    </lineage>
</organism>
<feature type="non-terminal residue" evidence="2">
    <location>
        <position position="1"/>
    </location>
</feature>
<dbReference type="Proteomes" id="UP000242791">
    <property type="component" value="Unassembled WGS sequence"/>
</dbReference>
<dbReference type="AlphaFoldDB" id="A0A1J9NXL4"/>
<feature type="region of interest" description="Disordered" evidence="1">
    <location>
        <begin position="1"/>
        <end position="95"/>
    </location>
</feature>
<proteinExistence type="predicted"/>